<dbReference type="AlphaFoldDB" id="A0A9D7XS61"/>
<comment type="caution">
    <text evidence="2">The sequence shown here is derived from an EMBL/GenBank/DDBJ whole genome shotgun (WGS) entry which is preliminary data.</text>
</comment>
<dbReference type="EMBL" id="JADKGY010000031">
    <property type="protein sequence ID" value="MBK9984701.1"/>
    <property type="molecule type" value="Genomic_DNA"/>
</dbReference>
<proteinExistence type="predicted"/>
<dbReference type="Proteomes" id="UP000808337">
    <property type="component" value="Unassembled WGS sequence"/>
</dbReference>
<name>A0A9D7XS61_9BACT</name>
<accession>A0A9D7XS61</accession>
<gene>
    <name evidence="2" type="ORF">IPP15_20445</name>
</gene>
<reference evidence="2 3" key="1">
    <citation type="submission" date="2020-10" db="EMBL/GenBank/DDBJ databases">
        <title>Connecting structure to function with the recovery of over 1000 high-quality activated sludge metagenome-assembled genomes encoding full-length rRNA genes using long-read sequencing.</title>
        <authorList>
            <person name="Singleton C.M."/>
            <person name="Petriglieri F."/>
            <person name="Kristensen J.M."/>
            <person name="Kirkegaard R.H."/>
            <person name="Michaelsen T.Y."/>
            <person name="Andersen M.H."/>
            <person name="Karst S.M."/>
            <person name="Dueholm M.S."/>
            <person name="Nielsen P.H."/>
            <person name="Albertsen M."/>
        </authorList>
    </citation>
    <scope>NUCLEOTIDE SEQUENCE [LARGE SCALE GENOMIC DNA]</scope>
    <source>
        <strain evidence="2">Ribe_18-Q3-R11-54_MAXAC.273</strain>
    </source>
</reference>
<feature type="signal peptide" evidence="1">
    <location>
        <begin position="1"/>
        <end position="23"/>
    </location>
</feature>
<keyword evidence="1" id="KW-0732">Signal</keyword>
<evidence type="ECO:0000256" key="1">
    <source>
        <dbReference type="SAM" id="SignalP"/>
    </source>
</evidence>
<sequence>MTRYRFSFISSFFFLLLLYPAMADCQVLVDRCKLLDQSSPINNIWVDEDNIKWVANTQGLNKVFSLDLVEKVPIPAGTTSLLTIRGGNAKLEWSTSEMQQLVGNVNFTCASYDPKTKTVWLGTKESGAFQITVTSSCSSAIKYRQQKTRLQSDQ</sequence>
<organism evidence="2 3">
    <name type="scientific">Candidatus Opimibacter skivensis</name>
    <dbReference type="NCBI Taxonomy" id="2982028"/>
    <lineage>
        <taxon>Bacteria</taxon>
        <taxon>Pseudomonadati</taxon>
        <taxon>Bacteroidota</taxon>
        <taxon>Saprospiria</taxon>
        <taxon>Saprospirales</taxon>
        <taxon>Saprospiraceae</taxon>
        <taxon>Candidatus Opimibacter</taxon>
    </lineage>
</organism>
<evidence type="ECO:0000313" key="3">
    <source>
        <dbReference type="Proteomes" id="UP000808337"/>
    </source>
</evidence>
<evidence type="ECO:0000313" key="2">
    <source>
        <dbReference type="EMBL" id="MBK9984701.1"/>
    </source>
</evidence>
<feature type="chain" id="PRO_5038427905" evidence="1">
    <location>
        <begin position="24"/>
        <end position="154"/>
    </location>
</feature>
<protein>
    <submittedName>
        <fullName evidence="2">Uncharacterized protein</fullName>
    </submittedName>
</protein>